<keyword evidence="8" id="KW-1185">Reference proteome</keyword>
<dbReference type="RefSeq" id="WP_108358415.1">
    <property type="nucleotide sequence ID" value="NZ_NESP01000001.1"/>
</dbReference>
<sequence length="460" mass="51050">MSSSQTPLFTALADSIERQIRDEAYKVGEKLPSLREIAALRNYGKNTVVAAFELLVARGLVEPRHGSGFYVKERTVKAEPHDTQSLNGAMNIVWLMNMQLRNEPGQLTVGDAFPPSQWLAGARLDRPHHKVARSGLGTLFRYGDRLGYAPLRQRLVRRLADQGIDAHPSQIVLTHGANEALDLIVRYFVPAGGTVLIDDPGYYPLIGKLRLAGANTIGVPRLADGPDLKELERLLITWRPRLFFTQSLAHNPTGSDLSKQKARAILKLAEQHNLLLVENDALSDFRSASQTRLSALDQLERTLYISSFSKSLSAALRVGFLACSADIANDIANIKILTSVSSSEYAERTVDTLLAERHHLKYLEELRSKLEEATGRAYDLLDDVGATIFVRPERSLFIWAQLPGVSDTQKLAHAMLNENIVMAPGNIFSVNPNNISPWTRCNPHAVLDPRFRRALDKLLG</sequence>
<organism evidence="7 8">
    <name type="scientific">Limnohabitans curvus</name>
    <dbReference type="NCBI Taxonomy" id="323423"/>
    <lineage>
        <taxon>Bacteria</taxon>
        <taxon>Pseudomonadati</taxon>
        <taxon>Pseudomonadota</taxon>
        <taxon>Betaproteobacteria</taxon>
        <taxon>Burkholderiales</taxon>
        <taxon>Comamonadaceae</taxon>
        <taxon>Limnohabitans</taxon>
    </lineage>
</organism>
<accession>A0A315G0C2</accession>
<gene>
    <name evidence="7" type="ORF">B9Z44_05685</name>
</gene>
<dbReference type="InterPro" id="IPR051446">
    <property type="entry name" value="HTH_trans_reg/aminotransferase"/>
</dbReference>
<dbReference type="InterPro" id="IPR036390">
    <property type="entry name" value="WH_DNA-bd_sf"/>
</dbReference>
<keyword evidence="3" id="KW-0805">Transcription regulation</keyword>
<dbReference type="PROSITE" id="PS50949">
    <property type="entry name" value="HTH_GNTR"/>
    <property type="match status" value="1"/>
</dbReference>
<protein>
    <submittedName>
        <fullName evidence="7">GntR family transcriptional regulator</fullName>
    </submittedName>
</protein>
<evidence type="ECO:0000256" key="1">
    <source>
        <dbReference type="ARBA" id="ARBA00005384"/>
    </source>
</evidence>
<dbReference type="PANTHER" id="PTHR46577">
    <property type="entry name" value="HTH-TYPE TRANSCRIPTIONAL REGULATORY PROTEIN GABR"/>
    <property type="match status" value="1"/>
</dbReference>
<dbReference type="InterPro" id="IPR004839">
    <property type="entry name" value="Aminotransferase_I/II_large"/>
</dbReference>
<dbReference type="CDD" id="cd00609">
    <property type="entry name" value="AAT_like"/>
    <property type="match status" value="1"/>
</dbReference>
<dbReference type="AlphaFoldDB" id="A0A315G0C2"/>
<dbReference type="Pfam" id="PF00155">
    <property type="entry name" value="Aminotran_1_2"/>
    <property type="match status" value="1"/>
</dbReference>
<dbReference type="Gene3D" id="1.10.10.10">
    <property type="entry name" value="Winged helix-like DNA-binding domain superfamily/Winged helix DNA-binding domain"/>
    <property type="match status" value="1"/>
</dbReference>
<feature type="domain" description="HTH gntR-type" evidence="6">
    <location>
        <begin position="6"/>
        <end position="74"/>
    </location>
</feature>
<evidence type="ECO:0000256" key="4">
    <source>
        <dbReference type="ARBA" id="ARBA00023125"/>
    </source>
</evidence>
<dbReference type="SUPFAM" id="SSF46785">
    <property type="entry name" value="Winged helix' DNA-binding domain"/>
    <property type="match status" value="1"/>
</dbReference>
<comment type="caution">
    <text evidence="7">The sequence shown here is derived from an EMBL/GenBank/DDBJ whole genome shotgun (WGS) entry which is preliminary data.</text>
</comment>
<dbReference type="GO" id="GO:0003700">
    <property type="term" value="F:DNA-binding transcription factor activity"/>
    <property type="evidence" value="ECO:0007669"/>
    <property type="project" value="InterPro"/>
</dbReference>
<dbReference type="SMART" id="SM00345">
    <property type="entry name" value="HTH_GNTR"/>
    <property type="match status" value="1"/>
</dbReference>
<dbReference type="PANTHER" id="PTHR46577:SF2">
    <property type="entry name" value="TRANSCRIPTIONAL REGULATORY PROTEIN"/>
    <property type="match status" value="1"/>
</dbReference>
<comment type="similarity">
    <text evidence="1">In the C-terminal section; belongs to the class-I pyridoxal-phosphate-dependent aminotransferase family.</text>
</comment>
<dbReference type="InterPro" id="IPR015421">
    <property type="entry name" value="PyrdxlP-dep_Trfase_major"/>
</dbReference>
<keyword evidence="2" id="KW-0663">Pyridoxal phosphate</keyword>
<dbReference type="Gene3D" id="3.40.640.10">
    <property type="entry name" value="Type I PLP-dependent aspartate aminotransferase-like (Major domain)"/>
    <property type="match status" value="1"/>
</dbReference>
<dbReference type="GO" id="GO:0030170">
    <property type="term" value="F:pyridoxal phosphate binding"/>
    <property type="evidence" value="ECO:0007669"/>
    <property type="project" value="InterPro"/>
</dbReference>
<dbReference type="Pfam" id="PF00392">
    <property type="entry name" value="GntR"/>
    <property type="match status" value="1"/>
</dbReference>
<evidence type="ECO:0000256" key="2">
    <source>
        <dbReference type="ARBA" id="ARBA00022898"/>
    </source>
</evidence>
<name>A0A315G0C2_9BURK</name>
<dbReference type="Proteomes" id="UP000251341">
    <property type="component" value="Unassembled WGS sequence"/>
</dbReference>
<dbReference type="GO" id="GO:0003677">
    <property type="term" value="F:DNA binding"/>
    <property type="evidence" value="ECO:0007669"/>
    <property type="project" value="UniProtKB-KW"/>
</dbReference>
<keyword evidence="4" id="KW-0238">DNA-binding</keyword>
<evidence type="ECO:0000313" key="8">
    <source>
        <dbReference type="Proteomes" id="UP000251341"/>
    </source>
</evidence>
<evidence type="ECO:0000256" key="3">
    <source>
        <dbReference type="ARBA" id="ARBA00023015"/>
    </source>
</evidence>
<dbReference type="CDD" id="cd07377">
    <property type="entry name" value="WHTH_GntR"/>
    <property type="match status" value="1"/>
</dbReference>
<dbReference type="EMBL" id="NESP01000001">
    <property type="protein sequence ID" value="PUE59107.1"/>
    <property type="molecule type" value="Genomic_DNA"/>
</dbReference>
<keyword evidence="5" id="KW-0804">Transcription</keyword>
<dbReference type="InterPro" id="IPR000524">
    <property type="entry name" value="Tscrpt_reg_HTH_GntR"/>
</dbReference>
<reference evidence="7 8" key="1">
    <citation type="submission" date="2017-04" db="EMBL/GenBank/DDBJ databases">
        <title>Unexpected and diverse lifestyles within the genus Limnohabitans.</title>
        <authorList>
            <person name="Kasalicky V."/>
            <person name="Mehrshad M."/>
            <person name="Andrei S.-A."/>
            <person name="Salcher M."/>
            <person name="Kratochvilova H."/>
            <person name="Simek K."/>
            <person name="Ghai R."/>
        </authorList>
    </citation>
    <scope>NUCLEOTIDE SEQUENCE [LARGE SCALE GENOMIC DNA]</scope>
    <source>
        <strain evidence="7 8">MWH-C5</strain>
    </source>
</reference>
<evidence type="ECO:0000313" key="7">
    <source>
        <dbReference type="EMBL" id="PUE59107.1"/>
    </source>
</evidence>
<evidence type="ECO:0000259" key="6">
    <source>
        <dbReference type="PROSITE" id="PS50949"/>
    </source>
</evidence>
<evidence type="ECO:0000256" key="5">
    <source>
        <dbReference type="ARBA" id="ARBA00023163"/>
    </source>
</evidence>
<dbReference type="SUPFAM" id="SSF53383">
    <property type="entry name" value="PLP-dependent transferases"/>
    <property type="match status" value="1"/>
</dbReference>
<proteinExistence type="inferred from homology"/>
<dbReference type="InterPro" id="IPR015424">
    <property type="entry name" value="PyrdxlP-dep_Trfase"/>
</dbReference>
<dbReference type="InterPro" id="IPR036388">
    <property type="entry name" value="WH-like_DNA-bd_sf"/>
</dbReference>